<reference evidence="2" key="1">
    <citation type="submission" date="2021-01" db="EMBL/GenBank/DDBJ databases">
        <title>Whole genome shotgun sequence of Virgisporangium ochraceum NBRC 16418.</title>
        <authorList>
            <person name="Komaki H."/>
            <person name="Tamura T."/>
        </authorList>
    </citation>
    <scope>NUCLEOTIDE SEQUENCE</scope>
    <source>
        <strain evidence="2">NBRC 16418</strain>
    </source>
</reference>
<accession>A0A8J4ED01</accession>
<protein>
    <recommendedName>
        <fullName evidence="4">Lipoprotein</fullName>
    </recommendedName>
</protein>
<feature type="signal peptide" evidence="1">
    <location>
        <begin position="1"/>
        <end position="21"/>
    </location>
</feature>
<sequence length="145" mass="14159">MRRVVAVVLAAGLALSGCGFLSSGDRGSNKPDGFTLRGYVSVGPNVDAGASGPAGSGGPCTAPPAADDVQAGGAVRVADPDGHTLGTGTLSPGVAEAGRCNFAFQITAVPGGVDAYVIGVGNRASVSFPAHDLRSDKPAVILVDL</sequence>
<evidence type="ECO:0000256" key="1">
    <source>
        <dbReference type="SAM" id="SignalP"/>
    </source>
</evidence>
<dbReference type="RefSeq" id="WP_203930086.1">
    <property type="nucleotide sequence ID" value="NZ_BOPH01000073.1"/>
</dbReference>
<feature type="chain" id="PRO_5039094845" description="Lipoprotein" evidence="1">
    <location>
        <begin position="22"/>
        <end position="145"/>
    </location>
</feature>
<organism evidence="2 3">
    <name type="scientific">Virgisporangium ochraceum</name>
    <dbReference type="NCBI Taxonomy" id="65505"/>
    <lineage>
        <taxon>Bacteria</taxon>
        <taxon>Bacillati</taxon>
        <taxon>Actinomycetota</taxon>
        <taxon>Actinomycetes</taxon>
        <taxon>Micromonosporales</taxon>
        <taxon>Micromonosporaceae</taxon>
        <taxon>Virgisporangium</taxon>
    </lineage>
</organism>
<name>A0A8J4ED01_9ACTN</name>
<gene>
    <name evidence="2" type="ORF">Voc01_050960</name>
</gene>
<comment type="caution">
    <text evidence="2">The sequence shown here is derived from an EMBL/GenBank/DDBJ whole genome shotgun (WGS) entry which is preliminary data.</text>
</comment>
<dbReference type="AlphaFoldDB" id="A0A8J4ED01"/>
<dbReference type="EMBL" id="BOPH01000073">
    <property type="protein sequence ID" value="GIJ70179.1"/>
    <property type="molecule type" value="Genomic_DNA"/>
</dbReference>
<proteinExistence type="predicted"/>
<evidence type="ECO:0008006" key="4">
    <source>
        <dbReference type="Google" id="ProtNLM"/>
    </source>
</evidence>
<dbReference type="Proteomes" id="UP000635606">
    <property type="component" value="Unassembled WGS sequence"/>
</dbReference>
<dbReference type="PROSITE" id="PS51257">
    <property type="entry name" value="PROKAR_LIPOPROTEIN"/>
    <property type="match status" value="1"/>
</dbReference>
<evidence type="ECO:0000313" key="3">
    <source>
        <dbReference type="Proteomes" id="UP000635606"/>
    </source>
</evidence>
<keyword evidence="3" id="KW-1185">Reference proteome</keyword>
<evidence type="ECO:0000313" key="2">
    <source>
        <dbReference type="EMBL" id="GIJ70179.1"/>
    </source>
</evidence>
<keyword evidence="1" id="KW-0732">Signal</keyword>